<reference evidence="11" key="1">
    <citation type="submission" date="2018-06" db="EMBL/GenBank/DDBJ databases">
        <authorList>
            <person name="Zhirakovskaya E."/>
        </authorList>
    </citation>
    <scope>NUCLEOTIDE SEQUENCE</scope>
</reference>
<evidence type="ECO:0000256" key="3">
    <source>
        <dbReference type="ARBA" id="ARBA00009184"/>
    </source>
</evidence>
<dbReference type="UniPathway" id="UPA00135">
    <property type="reaction ID" value="UER00198"/>
</dbReference>
<name>A0A3B0Z1D9_9ZZZZ</name>
<dbReference type="InterPro" id="IPR004469">
    <property type="entry name" value="PSP"/>
</dbReference>
<dbReference type="InterPro" id="IPR036412">
    <property type="entry name" value="HAD-like_sf"/>
</dbReference>
<dbReference type="GO" id="GO:0006564">
    <property type="term" value="P:L-serine biosynthetic process"/>
    <property type="evidence" value="ECO:0007669"/>
    <property type="project" value="UniProtKB-KW"/>
</dbReference>
<dbReference type="GO" id="GO:0000287">
    <property type="term" value="F:magnesium ion binding"/>
    <property type="evidence" value="ECO:0007669"/>
    <property type="project" value="TreeGrafter"/>
</dbReference>
<dbReference type="GO" id="GO:0036424">
    <property type="term" value="F:L-phosphoserine phosphatase activity"/>
    <property type="evidence" value="ECO:0007669"/>
    <property type="project" value="InterPro"/>
</dbReference>
<evidence type="ECO:0000256" key="8">
    <source>
        <dbReference type="ARBA" id="ARBA00022842"/>
    </source>
</evidence>
<dbReference type="EMBL" id="UOFP01000169">
    <property type="protein sequence ID" value="VAW87078.1"/>
    <property type="molecule type" value="Genomic_DNA"/>
</dbReference>
<keyword evidence="7 11" id="KW-0378">Hydrolase</keyword>
<keyword evidence="6" id="KW-0479">Metal-binding</keyword>
<dbReference type="SFLD" id="SFLDG01137">
    <property type="entry name" value="C1.6.1:_Phosphoserine_Phosphat"/>
    <property type="match status" value="1"/>
</dbReference>
<dbReference type="CDD" id="cd07500">
    <property type="entry name" value="HAD_PSP"/>
    <property type="match status" value="1"/>
</dbReference>
<dbReference type="SUPFAM" id="SSF56784">
    <property type="entry name" value="HAD-like"/>
    <property type="match status" value="1"/>
</dbReference>
<comment type="similarity">
    <text evidence="3">Belongs to the HAD-like hydrolase superfamily. SerB family.</text>
</comment>
<comment type="cofactor">
    <cofactor evidence="1">
        <name>Mg(2+)</name>
        <dbReference type="ChEBI" id="CHEBI:18420"/>
    </cofactor>
</comment>
<evidence type="ECO:0000256" key="2">
    <source>
        <dbReference type="ARBA" id="ARBA00005135"/>
    </source>
</evidence>
<dbReference type="NCBIfam" id="TIGR01488">
    <property type="entry name" value="HAD-SF-IB"/>
    <property type="match status" value="1"/>
</dbReference>
<keyword evidence="5" id="KW-0028">Amino-acid biosynthesis</keyword>
<evidence type="ECO:0000256" key="7">
    <source>
        <dbReference type="ARBA" id="ARBA00022801"/>
    </source>
</evidence>
<dbReference type="SFLD" id="SFLDF00029">
    <property type="entry name" value="phosphoserine_phosphatase"/>
    <property type="match status" value="1"/>
</dbReference>
<evidence type="ECO:0000313" key="11">
    <source>
        <dbReference type="EMBL" id="VAW87078.1"/>
    </source>
</evidence>
<dbReference type="InterPro" id="IPR050582">
    <property type="entry name" value="HAD-like_SerB"/>
</dbReference>
<dbReference type="SFLD" id="SFLDG01136">
    <property type="entry name" value="C1.6:_Phosphoserine_Phosphatas"/>
    <property type="match status" value="1"/>
</dbReference>
<sequence length="278" mass="30145">MITTIIHAAKLNKAAHLNIEELFAATLEARDGYQRICHQQPVSRQNIQSLSDQLRIDINTLPTGFDPTNVKLLVSDMDSTLISIECIDEIADHLNLKPQVAAITESAMCGEIDFAASLTQRVALLKGVSVAALELVYNERLQLNPGAEQLIDGLKKREIKFCLVSGGFTFFTERLKKRLKLDYAHANQLKIEENSVTGELVGNIVDAQAKAERLLSHCEELGISPSQAVSVGDGANDLAMMKVAGLSVAYHAKPAVQSQASTAINYGGLDSVLHLLKG</sequence>
<dbReference type="PANTHER" id="PTHR43344">
    <property type="entry name" value="PHOSPHOSERINE PHOSPHATASE"/>
    <property type="match status" value="1"/>
</dbReference>
<dbReference type="InterPro" id="IPR023214">
    <property type="entry name" value="HAD_sf"/>
</dbReference>
<proteinExistence type="inferred from homology"/>
<evidence type="ECO:0000256" key="1">
    <source>
        <dbReference type="ARBA" id="ARBA00001946"/>
    </source>
</evidence>
<dbReference type="AlphaFoldDB" id="A0A3B0Z1D9"/>
<dbReference type="SFLD" id="SFLDS00003">
    <property type="entry name" value="Haloacid_Dehalogenase"/>
    <property type="match status" value="1"/>
</dbReference>
<comment type="pathway">
    <text evidence="2">Amino-acid biosynthesis; L-serine biosynthesis; L-serine from 3-phospho-D-glycerate: step 3/3.</text>
</comment>
<evidence type="ECO:0000256" key="9">
    <source>
        <dbReference type="ARBA" id="ARBA00023299"/>
    </source>
</evidence>
<dbReference type="NCBIfam" id="TIGR00338">
    <property type="entry name" value="serB"/>
    <property type="match status" value="1"/>
</dbReference>
<dbReference type="PANTHER" id="PTHR43344:SF2">
    <property type="entry name" value="PHOSPHOSERINE PHOSPHATASE"/>
    <property type="match status" value="1"/>
</dbReference>
<dbReference type="GO" id="GO:0005737">
    <property type="term" value="C:cytoplasm"/>
    <property type="evidence" value="ECO:0007669"/>
    <property type="project" value="TreeGrafter"/>
</dbReference>
<protein>
    <recommendedName>
        <fullName evidence="4">phosphoserine phosphatase</fullName>
        <ecNumber evidence="4">3.1.3.3</ecNumber>
    </recommendedName>
    <alternativeName>
        <fullName evidence="10">O-phosphoserine phosphohydrolase</fullName>
    </alternativeName>
</protein>
<dbReference type="EC" id="3.1.3.3" evidence="4"/>
<gene>
    <name evidence="11" type="ORF">MNBD_GAMMA18-1854</name>
</gene>
<accession>A0A3B0Z1D9</accession>
<organism evidence="11">
    <name type="scientific">hydrothermal vent metagenome</name>
    <dbReference type="NCBI Taxonomy" id="652676"/>
    <lineage>
        <taxon>unclassified sequences</taxon>
        <taxon>metagenomes</taxon>
        <taxon>ecological metagenomes</taxon>
    </lineage>
</organism>
<keyword evidence="9" id="KW-0718">Serine biosynthesis</keyword>
<evidence type="ECO:0000256" key="10">
    <source>
        <dbReference type="ARBA" id="ARBA00031693"/>
    </source>
</evidence>
<dbReference type="Pfam" id="PF00702">
    <property type="entry name" value="Hydrolase"/>
    <property type="match status" value="1"/>
</dbReference>
<dbReference type="Gene3D" id="3.40.50.1000">
    <property type="entry name" value="HAD superfamily/HAD-like"/>
    <property type="match status" value="1"/>
</dbReference>
<evidence type="ECO:0000256" key="4">
    <source>
        <dbReference type="ARBA" id="ARBA00012640"/>
    </source>
</evidence>
<evidence type="ECO:0000256" key="5">
    <source>
        <dbReference type="ARBA" id="ARBA00022605"/>
    </source>
</evidence>
<evidence type="ECO:0000256" key="6">
    <source>
        <dbReference type="ARBA" id="ARBA00022723"/>
    </source>
</evidence>
<keyword evidence="8" id="KW-0460">Magnesium</keyword>